<dbReference type="CDD" id="cd04309">
    <property type="entry name" value="HAD_PSP_eu"/>
    <property type="match status" value="1"/>
</dbReference>
<keyword evidence="6" id="KW-0479">Metal-binding</keyword>
<evidence type="ECO:0000313" key="13">
    <source>
        <dbReference type="EMBL" id="ESW05958.1"/>
    </source>
</evidence>
<dbReference type="PANTHER" id="PTHR43344:SF2">
    <property type="entry name" value="PHOSPHOSERINE PHOSPHATASE"/>
    <property type="match status" value="1"/>
</dbReference>
<evidence type="ECO:0000313" key="14">
    <source>
        <dbReference type="Proteomes" id="UP000000226"/>
    </source>
</evidence>
<evidence type="ECO:0000256" key="2">
    <source>
        <dbReference type="ARBA" id="ARBA00005135"/>
    </source>
</evidence>
<dbReference type="GO" id="GO:0009507">
    <property type="term" value="C:chloroplast"/>
    <property type="evidence" value="ECO:0007669"/>
    <property type="project" value="TreeGrafter"/>
</dbReference>
<feature type="active site" description="Proton donor" evidence="12">
    <location>
        <position position="93"/>
    </location>
</feature>
<evidence type="ECO:0000256" key="11">
    <source>
        <dbReference type="ARBA" id="ARBA00049173"/>
    </source>
</evidence>
<gene>
    <name evidence="13" type="ORF">PHAVU_010G007300g</name>
</gene>
<dbReference type="NCBIfam" id="TIGR01488">
    <property type="entry name" value="HAD-SF-IB"/>
    <property type="match status" value="1"/>
</dbReference>
<keyword evidence="7" id="KW-0378">Hydrolase</keyword>
<keyword evidence="9" id="KW-0718">Serine biosynthesis</keyword>
<proteinExistence type="inferred from homology"/>
<dbReference type="Pfam" id="PF00702">
    <property type="entry name" value="Hydrolase"/>
    <property type="match status" value="1"/>
</dbReference>
<dbReference type="PANTHER" id="PTHR43344">
    <property type="entry name" value="PHOSPHOSERINE PHOSPHATASE"/>
    <property type="match status" value="1"/>
</dbReference>
<sequence>MEGLVSSGIKTIRVFGVTKHQSRFLPSSTLHLRSNSVYGIGIGIGVEEKKKQKCFVVAASVGGSKVGHFENTLPSKEVLELWRKGDAVCFDVDSTVCLDEGIDELAEFCGAGKAVAEWTARAMGGSVPFEEALAARLSLFNPSLSQVQNFLEQKPPRLSPGIEELIQKLKANGIVVYLVSGGFRQMIIPVASILGIPKENIFANQLCFGSNGEFLGFDKNEPTSRSGGKAVAVQQIKKARGFNTLTMVGDGATDFEAKKPGGADLFICYGGVQLRESVAVKADWLVFNFKDLINSLG</sequence>
<organism evidence="13 14">
    <name type="scientific">Phaseolus vulgaris</name>
    <name type="common">Kidney bean</name>
    <name type="synonym">French bean</name>
    <dbReference type="NCBI Taxonomy" id="3885"/>
    <lineage>
        <taxon>Eukaryota</taxon>
        <taxon>Viridiplantae</taxon>
        <taxon>Streptophyta</taxon>
        <taxon>Embryophyta</taxon>
        <taxon>Tracheophyta</taxon>
        <taxon>Spermatophyta</taxon>
        <taxon>Magnoliopsida</taxon>
        <taxon>eudicotyledons</taxon>
        <taxon>Gunneridae</taxon>
        <taxon>Pentapetalae</taxon>
        <taxon>rosids</taxon>
        <taxon>fabids</taxon>
        <taxon>Fabales</taxon>
        <taxon>Fabaceae</taxon>
        <taxon>Papilionoideae</taxon>
        <taxon>50 kb inversion clade</taxon>
        <taxon>NPAAA clade</taxon>
        <taxon>indigoferoid/millettioid clade</taxon>
        <taxon>Phaseoleae</taxon>
        <taxon>Phaseolus</taxon>
    </lineage>
</organism>
<name>V7AM66_PHAVU</name>
<dbReference type="OrthoDB" id="27226at2759"/>
<dbReference type="AlphaFoldDB" id="V7AM66"/>
<evidence type="ECO:0000256" key="8">
    <source>
        <dbReference type="ARBA" id="ARBA00022842"/>
    </source>
</evidence>
<dbReference type="Gene3D" id="1.10.150.210">
    <property type="entry name" value="Phosphoserine phosphatase, domain 2"/>
    <property type="match status" value="1"/>
</dbReference>
<evidence type="ECO:0000256" key="6">
    <source>
        <dbReference type="ARBA" id="ARBA00022723"/>
    </source>
</evidence>
<protein>
    <recommendedName>
        <fullName evidence="4">phosphoserine phosphatase</fullName>
        <ecNumber evidence="4">3.1.3.3</ecNumber>
    </recommendedName>
    <alternativeName>
        <fullName evidence="10">O-phosphoserine phosphohydrolase</fullName>
    </alternativeName>
</protein>
<dbReference type="STRING" id="3885.V7AM66"/>
<dbReference type="InterPro" id="IPR023214">
    <property type="entry name" value="HAD_sf"/>
</dbReference>
<accession>V7AM66</accession>
<dbReference type="Gramene" id="ESW05958">
    <property type="protein sequence ID" value="ESW05958"/>
    <property type="gene ID" value="PHAVU_010G007300g"/>
</dbReference>
<evidence type="ECO:0000256" key="7">
    <source>
        <dbReference type="ARBA" id="ARBA00022801"/>
    </source>
</evidence>
<evidence type="ECO:0000256" key="4">
    <source>
        <dbReference type="ARBA" id="ARBA00012640"/>
    </source>
</evidence>
<evidence type="ECO:0000256" key="5">
    <source>
        <dbReference type="ARBA" id="ARBA00022605"/>
    </source>
</evidence>
<dbReference type="OMA" id="ANYFIGF"/>
<dbReference type="InterPro" id="IPR036412">
    <property type="entry name" value="HAD-like_sf"/>
</dbReference>
<dbReference type="SUPFAM" id="SSF56784">
    <property type="entry name" value="HAD-like"/>
    <property type="match status" value="1"/>
</dbReference>
<dbReference type="FunFam" id="3.40.50.1000:FF:000077">
    <property type="entry name" value="Phosphoserine phosphatase, chloroplastic"/>
    <property type="match status" value="1"/>
</dbReference>
<dbReference type="FunFam" id="3.40.50.1000:FF:000114">
    <property type="entry name" value="Phosphoserine phosphatase, chloroplastic"/>
    <property type="match status" value="1"/>
</dbReference>
<dbReference type="GO" id="GO:0006564">
    <property type="term" value="P:L-serine biosynthetic process"/>
    <property type="evidence" value="ECO:0007669"/>
    <property type="project" value="UniProtKB-KW"/>
</dbReference>
<comment type="cofactor">
    <cofactor evidence="1">
        <name>Mg(2+)</name>
        <dbReference type="ChEBI" id="CHEBI:18420"/>
    </cofactor>
</comment>
<keyword evidence="5" id="KW-0028">Amino-acid biosynthesis</keyword>
<comment type="pathway">
    <text evidence="2">Amino-acid biosynthesis; L-serine biosynthesis; L-serine from 3-phospho-D-glycerate: step 3/3.</text>
</comment>
<dbReference type="GO" id="GO:0000287">
    <property type="term" value="F:magnesium ion binding"/>
    <property type="evidence" value="ECO:0007669"/>
    <property type="project" value="TreeGrafter"/>
</dbReference>
<evidence type="ECO:0000256" key="12">
    <source>
        <dbReference type="PIRSR" id="PIRSR604469-1"/>
    </source>
</evidence>
<evidence type="ECO:0000256" key="3">
    <source>
        <dbReference type="ARBA" id="ARBA00009184"/>
    </source>
</evidence>
<evidence type="ECO:0000256" key="1">
    <source>
        <dbReference type="ARBA" id="ARBA00001946"/>
    </source>
</evidence>
<dbReference type="UniPathway" id="UPA00135">
    <property type="reaction ID" value="UER00198"/>
</dbReference>
<comment type="catalytic activity">
    <reaction evidence="11">
        <text>O-phospho-L-serine + H2O = L-serine + phosphate</text>
        <dbReference type="Rhea" id="RHEA:21208"/>
        <dbReference type="ChEBI" id="CHEBI:15377"/>
        <dbReference type="ChEBI" id="CHEBI:33384"/>
        <dbReference type="ChEBI" id="CHEBI:43474"/>
        <dbReference type="ChEBI" id="CHEBI:57524"/>
        <dbReference type="EC" id="3.1.3.3"/>
    </reaction>
    <physiologicalReaction direction="left-to-right" evidence="11">
        <dbReference type="Rhea" id="RHEA:21209"/>
    </physiologicalReaction>
</comment>
<dbReference type="GO" id="GO:0036424">
    <property type="term" value="F:L-phosphoserine phosphatase activity"/>
    <property type="evidence" value="ECO:0007669"/>
    <property type="project" value="InterPro"/>
</dbReference>
<keyword evidence="8" id="KW-0460">Magnesium</keyword>
<reference evidence="14" key="1">
    <citation type="journal article" date="2014" name="Nat. Genet.">
        <title>A reference genome for common bean and genome-wide analysis of dual domestications.</title>
        <authorList>
            <person name="Schmutz J."/>
            <person name="McClean P.E."/>
            <person name="Mamidi S."/>
            <person name="Wu G.A."/>
            <person name="Cannon S.B."/>
            <person name="Grimwood J."/>
            <person name="Jenkins J."/>
            <person name="Shu S."/>
            <person name="Song Q."/>
            <person name="Chavarro C."/>
            <person name="Torres-Torres M."/>
            <person name="Geffroy V."/>
            <person name="Moghaddam S.M."/>
            <person name="Gao D."/>
            <person name="Abernathy B."/>
            <person name="Barry K."/>
            <person name="Blair M."/>
            <person name="Brick M.A."/>
            <person name="Chovatia M."/>
            <person name="Gepts P."/>
            <person name="Goodstein D.M."/>
            <person name="Gonzales M."/>
            <person name="Hellsten U."/>
            <person name="Hyten D.L."/>
            <person name="Jia G."/>
            <person name="Kelly J.D."/>
            <person name="Kudrna D."/>
            <person name="Lee R."/>
            <person name="Richard M.M."/>
            <person name="Miklas P.N."/>
            <person name="Osorno J.M."/>
            <person name="Rodrigues J."/>
            <person name="Thareau V."/>
            <person name="Urrea C.A."/>
            <person name="Wang M."/>
            <person name="Yu Y."/>
            <person name="Zhang M."/>
            <person name="Wing R.A."/>
            <person name="Cregan P.B."/>
            <person name="Rokhsar D.S."/>
            <person name="Jackson S.A."/>
        </authorList>
    </citation>
    <scope>NUCLEOTIDE SEQUENCE [LARGE SCALE GENOMIC DNA]</scope>
    <source>
        <strain evidence="14">cv. G19833</strain>
    </source>
</reference>
<dbReference type="Proteomes" id="UP000000226">
    <property type="component" value="Chromosome 10"/>
</dbReference>
<comment type="similarity">
    <text evidence="3">Belongs to the HAD-like hydrolase superfamily. SerB family.</text>
</comment>
<dbReference type="Gene3D" id="3.40.50.1000">
    <property type="entry name" value="HAD superfamily/HAD-like"/>
    <property type="match status" value="1"/>
</dbReference>
<dbReference type="eggNOG" id="KOG1615">
    <property type="taxonomic scope" value="Eukaryota"/>
</dbReference>
<dbReference type="NCBIfam" id="TIGR00338">
    <property type="entry name" value="serB"/>
    <property type="match status" value="1"/>
</dbReference>
<feature type="active site" description="Nucleophile" evidence="12">
    <location>
        <position position="91"/>
    </location>
</feature>
<dbReference type="InterPro" id="IPR050582">
    <property type="entry name" value="HAD-like_SerB"/>
</dbReference>
<dbReference type="SMR" id="V7AM66"/>
<dbReference type="FunFam" id="1.10.150.210:FF:000003">
    <property type="entry name" value="Phosphoserine phosphatase SerB"/>
    <property type="match status" value="1"/>
</dbReference>
<dbReference type="EC" id="3.1.3.3" evidence="4"/>
<dbReference type="EMBL" id="CM002297">
    <property type="protein sequence ID" value="ESW05958.1"/>
    <property type="molecule type" value="Genomic_DNA"/>
</dbReference>
<evidence type="ECO:0000256" key="10">
    <source>
        <dbReference type="ARBA" id="ARBA00031693"/>
    </source>
</evidence>
<evidence type="ECO:0000256" key="9">
    <source>
        <dbReference type="ARBA" id="ARBA00023299"/>
    </source>
</evidence>
<dbReference type="InterPro" id="IPR004469">
    <property type="entry name" value="PSP"/>
</dbReference>
<keyword evidence="14" id="KW-1185">Reference proteome</keyword>